<dbReference type="PANTHER" id="PTHR48449">
    <property type="entry name" value="DUF1985 DOMAIN-CONTAINING PROTEIN"/>
    <property type="match status" value="1"/>
</dbReference>
<protein>
    <submittedName>
        <fullName evidence="2">Uncharacterized protein</fullName>
    </submittedName>
</protein>
<dbReference type="Proteomes" id="UP000594638">
    <property type="component" value="Unassembled WGS sequence"/>
</dbReference>
<sequence length="192" mass="21572">MDHFDDRQREDFHKSPFGYLAEVPEIQFSAQLIQQLLFRTIHTDKVNELWFNVQGNLMRFGLQVYTLVTRLRCGVFPEGDNIDRVLERRRLKERTVVGPQFNLSHAGSGSGGRLARQDSDDGVFSGGSAEDETSGDDDGDRQSGSDRDSDDTEDSGEGASERSNDDEDTRREQMGASSTERADNEDMTKSNI</sequence>
<evidence type="ECO:0000313" key="3">
    <source>
        <dbReference type="Proteomes" id="UP000594638"/>
    </source>
</evidence>
<dbReference type="EMBL" id="CACTIH010003905">
    <property type="protein sequence ID" value="CAA2987148.1"/>
    <property type="molecule type" value="Genomic_DNA"/>
</dbReference>
<dbReference type="AlphaFoldDB" id="A0A8S0S5I2"/>
<feature type="region of interest" description="Disordered" evidence="1">
    <location>
        <begin position="101"/>
        <end position="192"/>
    </location>
</feature>
<accession>A0A8S0S5I2</accession>
<evidence type="ECO:0000313" key="2">
    <source>
        <dbReference type="EMBL" id="CAA2987148.1"/>
    </source>
</evidence>
<evidence type="ECO:0000256" key="1">
    <source>
        <dbReference type="SAM" id="MobiDB-lite"/>
    </source>
</evidence>
<feature type="compositionally biased region" description="Acidic residues" evidence="1">
    <location>
        <begin position="129"/>
        <end position="139"/>
    </location>
</feature>
<gene>
    <name evidence="2" type="ORF">OLEA9_A093284</name>
</gene>
<dbReference type="OrthoDB" id="1114298at2759"/>
<feature type="compositionally biased region" description="Basic and acidic residues" evidence="1">
    <location>
        <begin position="180"/>
        <end position="192"/>
    </location>
</feature>
<reference evidence="2 3" key="1">
    <citation type="submission" date="2019-12" db="EMBL/GenBank/DDBJ databases">
        <authorList>
            <person name="Alioto T."/>
            <person name="Alioto T."/>
            <person name="Gomez Garrido J."/>
        </authorList>
    </citation>
    <scope>NUCLEOTIDE SEQUENCE [LARGE SCALE GENOMIC DNA]</scope>
</reference>
<name>A0A8S0S5I2_OLEEU</name>
<organism evidence="2 3">
    <name type="scientific">Olea europaea subsp. europaea</name>
    <dbReference type="NCBI Taxonomy" id="158383"/>
    <lineage>
        <taxon>Eukaryota</taxon>
        <taxon>Viridiplantae</taxon>
        <taxon>Streptophyta</taxon>
        <taxon>Embryophyta</taxon>
        <taxon>Tracheophyta</taxon>
        <taxon>Spermatophyta</taxon>
        <taxon>Magnoliopsida</taxon>
        <taxon>eudicotyledons</taxon>
        <taxon>Gunneridae</taxon>
        <taxon>Pentapetalae</taxon>
        <taxon>asterids</taxon>
        <taxon>lamiids</taxon>
        <taxon>Lamiales</taxon>
        <taxon>Oleaceae</taxon>
        <taxon>Oleeae</taxon>
        <taxon>Olea</taxon>
    </lineage>
</organism>
<comment type="caution">
    <text evidence="2">The sequence shown here is derived from an EMBL/GenBank/DDBJ whole genome shotgun (WGS) entry which is preliminary data.</text>
</comment>
<feature type="compositionally biased region" description="Basic and acidic residues" evidence="1">
    <location>
        <begin position="159"/>
        <end position="173"/>
    </location>
</feature>
<dbReference type="Gramene" id="OE9A093284T1">
    <property type="protein sequence ID" value="OE9A093284C1"/>
    <property type="gene ID" value="OE9A093284"/>
</dbReference>
<keyword evidence="3" id="KW-1185">Reference proteome</keyword>
<dbReference type="PANTHER" id="PTHR48449:SF1">
    <property type="entry name" value="DUF1985 DOMAIN-CONTAINING PROTEIN"/>
    <property type="match status" value="1"/>
</dbReference>
<proteinExistence type="predicted"/>